<dbReference type="GeneID" id="99622630"/>
<organism evidence="1 2">
    <name type="scientific">Curtobacterium flaccumfaciens pv. flaccumfaciens</name>
    <dbReference type="NCBI Taxonomy" id="138532"/>
    <lineage>
        <taxon>Bacteria</taxon>
        <taxon>Bacillati</taxon>
        <taxon>Actinomycetota</taxon>
        <taxon>Actinomycetes</taxon>
        <taxon>Micrococcales</taxon>
        <taxon>Microbacteriaceae</taxon>
        <taxon>Curtobacterium</taxon>
    </lineage>
</organism>
<gene>
    <name evidence="1" type="ORF">KK103_12605</name>
</gene>
<sequence>MTVGEKRPVRVRIELIADEWQGERRWVSPARLEVRWEDRHAYIELDQKRRAVAAFDPSVEQWRTAELVLWKSVPFELAEFNRDSAGSITVHDVPALAQYLRVDQQDLETPPSYYDGPDLHAPWPTTELIGRTAAALYPTDIINYIEDQERTAQEHALNGDHFTSIVDGQDYYIAPDEARRRFIERTLPELDRLRDWIGVERSAEIEGQRLLLDRLGRVTVIAEQALDDLEPRHKTLALKLRKELAAALEGVNVLPPSS</sequence>
<accession>A0A9Q2W568</accession>
<proteinExistence type="predicted"/>
<name>A0A9Q2W568_9MICO</name>
<dbReference type="Proteomes" id="UP000709437">
    <property type="component" value="Unassembled WGS sequence"/>
</dbReference>
<reference evidence="1" key="1">
    <citation type="submission" date="2021-05" db="EMBL/GenBank/DDBJ databases">
        <title>Whole genome sequence of Curtobacterium flaccumfaciens pv. flaccumfaciens strain CFBP 3417.</title>
        <authorList>
            <person name="Osdaghi E."/>
            <person name="Taghouti G."/>
            <person name="Portier P."/>
            <person name="Fazliarab A."/>
            <person name="Taghavi S.M."/>
            <person name="Briand M."/>
            <person name="Le-Saux M."/>
            <person name="Jacques M.-A."/>
        </authorList>
    </citation>
    <scope>NUCLEOTIDE SEQUENCE</scope>
    <source>
        <strain evidence="1">CFBP 3417</strain>
    </source>
</reference>
<evidence type="ECO:0000313" key="2">
    <source>
        <dbReference type="Proteomes" id="UP000709437"/>
    </source>
</evidence>
<dbReference type="AlphaFoldDB" id="A0A9Q2W568"/>
<comment type="caution">
    <text evidence="1">The sequence shown here is derived from an EMBL/GenBank/DDBJ whole genome shotgun (WGS) entry which is preliminary data.</text>
</comment>
<protein>
    <recommendedName>
        <fullName evidence="3">PE-PGRS family protein</fullName>
    </recommendedName>
</protein>
<evidence type="ECO:0000313" key="1">
    <source>
        <dbReference type="EMBL" id="MBT1542605.1"/>
    </source>
</evidence>
<evidence type="ECO:0008006" key="3">
    <source>
        <dbReference type="Google" id="ProtNLM"/>
    </source>
</evidence>
<dbReference type="RefSeq" id="WP_214563336.1">
    <property type="nucleotide sequence ID" value="NZ_JAHEWX010000016.1"/>
</dbReference>
<dbReference type="EMBL" id="JAHEWX010000016">
    <property type="protein sequence ID" value="MBT1542605.1"/>
    <property type="molecule type" value="Genomic_DNA"/>
</dbReference>